<keyword evidence="6" id="KW-0693">Viral RNA replication</keyword>
<keyword evidence="5" id="KW-0547">Nucleotide-binding</keyword>
<feature type="domain" description="RdRp catalytic" evidence="10">
    <location>
        <begin position="316"/>
        <end position="460"/>
    </location>
</feature>
<evidence type="ECO:0000256" key="7">
    <source>
        <dbReference type="ARBA" id="ARBA00030248"/>
    </source>
</evidence>
<keyword evidence="2 11" id="KW-0696">RNA-directed RNA polymerase</keyword>
<dbReference type="GO" id="GO:0000166">
    <property type="term" value="F:nucleotide binding"/>
    <property type="evidence" value="ECO:0007669"/>
    <property type="project" value="UniProtKB-KW"/>
</dbReference>
<keyword evidence="9" id="KW-0479">Metal-binding</keyword>
<keyword evidence="9" id="KW-0460">Magnesium</keyword>
<evidence type="ECO:0000313" key="11">
    <source>
        <dbReference type="EMBL" id="QDH91218.1"/>
    </source>
</evidence>
<protein>
    <recommendedName>
        <fullName evidence="1">RNA-directed RNA polymerase</fullName>
        <ecNumber evidence="1">2.7.7.48</ecNumber>
    </recommendedName>
    <alternativeName>
        <fullName evidence="7">RNA replicase beta chain</fullName>
    </alternativeName>
</protein>
<gene>
    <name evidence="11" type="ORF">H1RhizoLitter1330_000003</name>
</gene>
<evidence type="ECO:0000256" key="5">
    <source>
        <dbReference type="ARBA" id="ARBA00022741"/>
    </source>
</evidence>
<dbReference type="EC" id="2.7.7.48" evidence="1"/>
<organism evidence="11">
    <name type="scientific">Leviviridae sp</name>
    <dbReference type="NCBI Taxonomy" id="2027243"/>
    <lineage>
        <taxon>Viruses</taxon>
        <taxon>Riboviria</taxon>
        <taxon>Orthornavirae</taxon>
        <taxon>Lenarviricota</taxon>
        <taxon>Leviviricetes</taxon>
        <taxon>Norzivirales</taxon>
        <taxon>Fiersviridae</taxon>
    </lineage>
</organism>
<evidence type="ECO:0000256" key="1">
    <source>
        <dbReference type="ARBA" id="ARBA00012494"/>
    </source>
</evidence>
<keyword evidence="4" id="KW-0548">Nucleotidyltransferase</keyword>
<accession>A0A514DC64</accession>
<dbReference type="GO" id="GO:0003968">
    <property type="term" value="F:RNA-directed RNA polymerase activity"/>
    <property type="evidence" value="ECO:0007669"/>
    <property type="project" value="UniProtKB-KW"/>
</dbReference>
<dbReference type="GO" id="GO:0039694">
    <property type="term" value="P:viral RNA genome replication"/>
    <property type="evidence" value="ECO:0007669"/>
    <property type="project" value="InterPro"/>
</dbReference>
<dbReference type="GO" id="GO:0046872">
    <property type="term" value="F:metal ion binding"/>
    <property type="evidence" value="ECO:0007669"/>
    <property type="project" value="UniProtKB-KW"/>
</dbReference>
<comment type="cofactor">
    <cofactor evidence="9">
        <name>Mg(2+)</name>
        <dbReference type="ChEBI" id="CHEBI:18420"/>
    </cofactor>
    <text evidence="9">Binds 2 Mg(2+) per subunit.</text>
</comment>
<dbReference type="InterPro" id="IPR007096">
    <property type="entry name" value="RNA-dir_Rpol_cat_phage"/>
</dbReference>
<evidence type="ECO:0000256" key="8">
    <source>
        <dbReference type="ARBA" id="ARBA00048744"/>
    </source>
</evidence>
<sequence length="627" mass="70854">MKSLVSLLQAVLQDMEDRCQVSTIQDLKTILDRVKDEGLSFLTITLSNYGSDLQKALDRGYVARDLFTGFQFKGGLPLFLGGFLELIFDRGTGLLHSKPDVDAIFCLRQLTLMFAKIRMDVSEKRKKSAIIKYMECESDVRTESNLFVEHSGPVGTSLERGGLQTLSAKRSERFARLSLSIFGGVFSSVANAIYSEDLFPKHGPGSTADGLLGNAKWSNRVWTDRLEAVFPAWKYASANVRDYLERGFVYQDPGTELPVKVITVPKTMKTPRIIAMEPTHMQYMQQALLFEFVKGIEQDDLARGLIGFLDQTPNQRLARKGSFQGNLATLDLSEASDRVSNQHVRAMLWRHPLLAEAMDATRSRKADVPGHGVIRLSKFASMGSALCFPMEAMVFCTVVFMGIEDALSRPLTREDIESFLGKVRVYGDDIIVPVEYTRSVVSSLETFGFKVNTGKSYWTGKFRESCGKDYYDGYDVTVVRLRSLLPTQHWNKEKSEEVISFYNFRNQAYMAGLWKVVRWADAYMERLSWPIPALHADSSGLGRVSHLPLTPYGVKVKWDSNLQNLVILALTVKEKPTRNSVDGYPALLKWFAKRDDLPFIDVNHLIYSGRPRSVDIKLRWIDPYQGK</sequence>
<evidence type="ECO:0000259" key="10">
    <source>
        <dbReference type="PROSITE" id="PS50522"/>
    </source>
</evidence>
<feature type="binding site" evidence="9">
    <location>
        <position position="331"/>
    </location>
    <ligand>
        <name>Mg(2+)</name>
        <dbReference type="ChEBI" id="CHEBI:18420"/>
        <label>2</label>
    </ligand>
</feature>
<feature type="binding site" evidence="9">
    <location>
        <position position="428"/>
    </location>
    <ligand>
        <name>Mg(2+)</name>
        <dbReference type="ChEBI" id="CHEBI:18420"/>
        <label>2</label>
    </ligand>
</feature>
<proteinExistence type="predicted"/>
<evidence type="ECO:0000256" key="9">
    <source>
        <dbReference type="PIRSR" id="PIRSR605093-1"/>
    </source>
</evidence>
<evidence type="ECO:0000256" key="3">
    <source>
        <dbReference type="ARBA" id="ARBA00022679"/>
    </source>
</evidence>
<dbReference type="InterPro" id="IPR005093">
    <property type="entry name" value="RNArep_beta"/>
</dbReference>
<keyword evidence="3" id="KW-0808">Transferase</keyword>
<name>A0A514DC64_9VIRU</name>
<comment type="catalytic activity">
    <reaction evidence="8">
        <text>RNA(n) + a ribonucleoside 5'-triphosphate = RNA(n+1) + diphosphate</text>
        <dbReference type="Rhea" id="RHEA:21248"/>
        <dbReference type="Rhea" id="RHEA-COMP:14527"/>
        <dbReference type="Rhea" id="RHEA-COMP:17342"/>
        <dbReference type="ChEBI" id="CHEBI:33019"/>
        <dbReference type="ChEBI" id="CHEBI:61557"/>
        <dbReference type="ChEBI" id="CHEBI:140395"/>
        <dbReference type="EC" id="2.7.7.48"/>
    </reaction>
</comment>
<dbReference type="PROSITE" id="PS50522">
    <property type="entry name" value="RDRP_PHAGE"/>
    <property type="match status" value="1"/>
</dbReference>
<evidence type="ECO:0000256" key="4">
    <source>
        <dbReference type="ARBA" id="ARBA00022695"/>
    </source>
</evidence>
<evidence type="ECO:0000256" key="2">
    <source>
        <dbReference type="ARBA" id="ARBA00022484"/>
    </source>
</evidence>
<reference evidence="11" key="1">
    <citation type="submission" date="2019-05" db="EMBL/GenBank/DDBJ databases">
        <title>Metatranscriptomic reconstruction reveals RNA viruses with the potential to shape carbon cycling in soil.</title>
        <authorList>
            <person name="Starr E.P."/>
            <person name="Nuccio E."/>
            <person name="Pett-Ridge J."/>
            <person name="Banfield J.F."/>
            <person name="Firestone M.K."/>
        </authorList>
    </citation>
    <scope>NUCLEOTIDE SEQUENCE</scope>
    <source>
        <strain evidence="11">H1_Rhizo_Litter_1_scaffold_330</strain>
    </source>
</reference>
<dbReference type="Pfam" id="PF03431">
    <property type="entry name" value="RNA_replicase_B"/>
    <property type="match status" value="1"/>
</dbReference>
<feature type="binding site" evidence="9">
    <location>
        <position position="429"/>
    </location>
    <ligand>
        <name>Mg(2+)</name>
        <dbReference type="ChEBI" id="CHEBI:18420"/>
        <label>2</label>
    </ligand>
</feature>
<dbReference type="EMBL" id="MN036096">
    <property type="protein sequence ID" value="QDH91218.1"/>
    <property type="molecule type" value="Genomic_RNA"/>
</dbReference>
<evidence type="ECO:0000256" key="6">
    <source>
        <dbReference type="ARBA" id="ARBA00022953"/>
    </source>
</evidence>